<name>A0AB34TCG5_STEMA</name>
<dbReference type="CDD" id="cd00093">
    <property type="entry name" value="HTH_XRE"/>
    <property type="match status" value="1"/>
</dbReference>
<comment type="caution">
    <text evidence="2">The sequence shown here is derived from an EMBL/GenBank/DDBJ whole genome shotgun (WGS) entry which is preliminary data.</text>
</comment>
<feature type="region of interest" description="Disordered" evidence="1">
    <location>
        <begin position="188"/>
        <end position="219"/>
    </location>
</feature>
<accession>A0AB34TCG5</accession>
<evidence type="ECO:0008006" key="4">
    <source>
        <dbReference type="Google" id="ProtNLM"/>
    </source>
</evidence>
<dbReference type="AlphaFoldDB" id="A0AB34TCG5"/>
<reference evidence="2 3" key="1">
    <citation type="journal article" date="2015" name="Antimicrob. Agents Chemother.">
        <title>Whole-Genome Sequencing Identifies Emergence of a Quinolone Resistance Mutation in a Case of Stenotrophomonas maltophilia Bacteremia.</title>
        <authorList>
            <person name="Pak T.R."/>
            <person name="Altman D.R."/>
            <person name="Attie O."/>
            <person name="Sebra R."/>
            <person name="Hamula C.L."/>
            <person name="Lewis M."/>
            <person name="Deikus G."/>
            <person name="Newman L.C."/>
            <person name="Fang G."/>
            <person name="Hand J."/>
            <person name="Papel G."/>
            <person name="Wallach F."/>
            <person name="Schadt E.E."/>
            <person name="Huprikar S."/>
            <person name="van Bakel H."/>
            <person name="Kasarskis A."/>
            <person name="Bashir A."/>
        </authorList>
    </citation>
    <scope>NUCLEOTIDE SEQUENCE [LARGE SCALE GENOMIC DNA]</scope>
    <source>
        <strain evidence="2 3">ISMMS6</strain>
    </source>
</reference>
<feature type="region of interest" description="Disordered" evidence="1">
    <location>
        <begin position="100"/>
        <end position="120"/>
    </location>
</feature>
<gene>
    <name evidence="2" type="ORF">VL23_21575</name>
</gene>
<dbReference type="EMBL" id="JZIW01000010">
    <property type="protein sequence ID" value="KOO70258.1"/>
    <property type="molecule type" value="Genomic_DNA"/>
</dbReference>
<evidence type="ECO:0000256" key="1">
    <source>
        <dbReference type="SAM" id="MobiDB-lite"/>
    </source>
</evidence>
<sequence>MKVSRSIGSVFSPELNLLVKQAAQLRCLATSYACRMDAITARHLNLQALVATLKPQLGTQKAIAIHLDMAPSYLNQLLSGKKMGDDVARKIERAAGLSHGWLDQPRSDDGAGADPTAGSQDLRIDPEIIASAIRLVRLTFANLGIDDFSNEEDGTPLAYAYEYLYHRGEATVTPDNLIDFSKALAQRLREKDGEPEEGTPGRRDTRSIGPGDRPARRKA</sequence>
<protein>
    <recommendedName>
        <fullName evidence="4">XRE family transcriptional regulator</fullName>
    </recommendedName>
</protein>
<organism evidence="2 3">
    <name type="scientific">Stenotrophomonas maltophilia</name>
    <name type="common">Pseudomonas maltophilia</name>
    <name type="synonym">Xanthomonas maltophilia</name>
    <dbReference type="NCBI Taxonomy" id="40324"/>
    <lineage>
        <taxon>Bacteria</taxon>
        <taxon>Pseudomonadati</taxon>
        <taxon>Pseudomonadota</taxon>
        <taxon>Gammaproteobacteria</taxon>
        <taxon>Lysobacterales</taxon>
        <taxon>Lysobacteraceae</taxon>
        <taxon>Stenotrophomonas</taxon>
        <taxon>Stenotrophomonas maltophilia group</taxon>
    </lineage>
</organism>
<evidence type="ECO:0000313" key="3">
    <source>
        <dbReference type="Proteomes" id="UP000037632"/>
    </source>
</evidence>
<proteinExistence type="predicted"/>
<dbReference type="InterPro" id="IPR001387">
    <property type="entry name" value="Cro/C1-type_HTH"/>
</dbReference>
<dbReference type="Proteomes" id="UP000037632">
    <property type="component" value="Unassembled WGS sequence"/>
</dbReference>
<evidence type="ECO:0000313" key="2">
    <source>
        <dbReference type="EMBL" id="KOO70258.1"/>
    </source>
</evidence>